<sequence length="236" mass="26080">MLVIKWSCIAASLCAVILFSRVATAAEVAKLEHEPEYLIVIENDYLASVDAQCLGILVAPLWLMTPSECIATKGRQVKVISNGKPVTVTISILTTINAEDSANSFALLKLDHTLAGKKPVKLANETPLNTTIPESDWCCIFLSKNKNAQTLNYHKRAVKFKHKSAQKDQFIVTPAEQGETLQLSFRGIKGSALFDERGRLQGLTFTDSGMTNSYIQEYRFTSVGYYISSIQSEIIK</sequence>
<dbReference type="Proteomes" id="UP001549366">
    <property type="component" value="Unassembled WGS sequence"/>
</dbReference>
<dbReference type="SUPFAM" id="SSF50494">
    <property type="entry name" value="Trypsin-like serine proteases"/>
    <property type="match status" value="1"/>
</dbReference>
<protein>
    <recommendedName>
        <fullName evidence="4">Peptidase S1 domain-containing protein</fullName>
    </recommendedName>
</protein>
<feature type="chain" id="PRO_5046986759" description="Peptidase S1 domain-containing protein" evidence="1">
    <location>
        <begin position="26"/>
        <end position="236"/>
    </location>
</feature>
<comment type="caution">
    <text evidence="2">The sequence shown here is derived from an EMBL/GenBank/DDBJ whole genome shotgun (WGS) entry which is preliminary data.</text>
</comment>
<evidence type="ECO:0008006" key="4">
    <source>
        <dbReference type="Google" id="ProtNLM"/>
    </source>
</evidence>
<keyword evidence="3" id="KW-1185">Reference proteome</keyword>
<dbReference type="RefSeq" id="WP_354008422.1">
    <property type="nucleotide sequence ID" value="NZ_JBEWTA010000001.1"/>
</dbReference>
<gene>
    <name evidence="2" type="ORF">V5J35_003521</name>
</gene>
<dbReference type="InterPro" id="IPR009003">
    <property type="entry name" value="Peptidase_S1_PA"/>
</dbReference>
<evidence type="ECO:0000256" key="1">
    <source>
        <dbReference type="SAM" id="SignalP"/>
    </source>
</evidence>
<proteinExistence type="predicted"/>
<dbReference type="EMBL" id="JBEWTB010000002">
    <property type="protein sequence ID" value="MET4758329.1"/>
    <property type="molecule type" value="Genomic_DNA"/>
</dbReference>
<organism evidence="2 3">
    <name type="scientific">Endozoicomonas lisbonensis</name>
    <dbReference type="NCBI Taxonomy" id="3120522"/>
    <lineage>
        <taxon>Bacteria</taxon>
        <taxon>Pseudomonadati</taxon>
        <taxon>Pseudomonadota</taxon>
        <taxon>Gammaproteobacteria</taxon>
        <taxon>Oceanospirillales</taxon>
        <taxon>Endozoicomonadaceae</taxon>
        <taxon>Endozoicomonas</taxon>
    </lineage>
</organism>
<evidence type="ECO:0000313" key="3">
    <source>
        <dbReference type="Proteomes" id="UP001549366"/>
    </source>
</evidence>
<evidence type="ECO:0000313" key="2">
    <source>
        <dbReference type="EMBL" id="MET4758329.1"/>
    </source>
</evidence>
<feature type="signal peptide" evidence="1">
    <location>
        <begin position="1"/>
        <end position="25"/>
    </location>
</feature>
<keyword evidence="1" id="KW-0732">Signal</keyword>
<accession>A0ABV2SLW2</accession>
<reference evidence="2 3" key="1">
    <citation type="submission" date="2024-06" db="EMBL/GenBank/DDBJ databases">
        <title>Genomic Encyclopedia of Type Strains, Phase V (KMG-V): Genome sequencing to study the core and pangenomes of soil and plant-associated prokaryotes.</title>
        <authorList>
            <person name="Whitman W."/>
        </authorList>
    </citation>
    <scope>NUCLEOTIDE SEQUENCE [LARGE SCALE GENOMIC DNA]</scope>
    <source>
        <strain evidence="2 3">NE40</strain>
    </source>
</reference>
<name>A0ABV2SLW2_9GAMM</name>